<reference evidence="2" key="1">
    <citation type="journal article" date="2019" name="Int. J. Syst. Evol. Microbiol.">
        <title>The Global Catalogue of Microorganisms (GCM) 10K type strain sequencing project: providing services to taxonomists for standard genome sequencing and annotation.</title>
        <authorList>
            <consortium name="The Broad Institute Genomics Platform"/>
            <consortium name="The Broad Institute Genome Sequencing Center for Infectious Disease"/>
            <person name="Wu L."/>
            <person name="Ma J."/>
        </authorList>
    </citation>
    <scope>NUCLEOTIDE SEQUENCE [LARGE SCALE GENOMIC DNA]</scope>
    <source>
        <strain evidence="2">JCM 18657</strain>
    </source>
</reference>
<name>A0ABW2V1X8_9BACL</name>
<proteinExistence type="predicted"/>
<gene>
    <name evidence="1" type="ORF">ACFQWB_02365</name>
</gene>
<protein>
    <submittedName>
        <fullName evidence="1">Spore coat associated protein CotJA</fullName>
    </submittedName>
</protein>
<keyword evidence="2" id="KW-1185">Reference proteome</keyword>
<evidence type="ECO:0000313" key="2">
    <source>
        <dbReference type="Proteomes" id="UP001596528"/>
    </source>
</evidence>
<dbReference type="Pfam" id="PF11007">
    <property type="entry name" value="CotJA"/>
    <property type="match status" value="1"/>
</dbReference>
<organism evidence="1 2">
    <name type="scientific">Paenibacillus thermoaerophilus</name>
    <dbReference type="NCBI Taxonomy" id="1215385"/>
    <lineage>
        <taxon>Bacteria</taxon>
        <taxon>Bacillati</taxon>
        <taxon>Bacillota</taxon>
        <taxon>Bacilli</taxon>
        <taxon>Bacillales</taxon>
        <taxon>Paenibacillaceae</taxon>
        <taxon>Paenibacillus</taxon>
    </lineage>
</organism>
<dbReference type="Proteomes" id="UP001596528">
    <property type="component" value="Unassembled WGS sequence"/>
</dbReference>
<sequence>MPNQFRYYVPFRGPFDPCPPIAVKWYNVPPNLFLGFQPPNLPQFPPQTALRAGTLWPALYGPYPPKSG</sequence>
<dbReference type="EMBL" id="JBHTGQ010000002">
    <property type="protein sequence ID" value="MFC7748790.1"/>
    <property type="molecule type" value="Genomic_DNA"/>
</dbReference>
<comment type="caution">
    <text evidence="1">The sequence shown here is derived from an EMBL/GenBank/DDBJ whole genome shotgun (WGS) entry which is preliminary data.</text>
</comment>
<dbReference type="InterPro" id="IPR020256">
    <property type="entry name" value="Spore_coat_CotJA"/>
</dbReference>
<dbReference type="RefSeq" id="WP_138787865.1">
    <property type="nucleotide sequence ID" value="NZ_JBHTGQ010000002.1"/>
</dbReference>
<evidence type="ECO:0000313" key="1">
    <source>
        <dbReference type="EMBL" id="MFC7748790.1"/>
    </source>
</evidence>
<accession>A0ABW2V1X8</accession>